<reference evidence="3 4" key="1">
    <citation type="submission" date="2021-05" db="EMBL/GenBank/DDBJ databases">
        <title>Complete genome of Nocardioides aquaticus KCTC 9944T isolated from meromictic and hypersaline Ekho Lake, Antarctica.</title>
        <authorList>
            <person name="Hwang K."/>
            <person name="Kim K.M."/>
            <person name="Choe H."/>
        </authorList>
    </citation>
    <scope>NUCLEOTIDE SEQUENCE [LARGE SCALE GENOMIC DNA]</scope>
    <source>
        <strain evidence="3 4">KCTC 9944</strain>
    </source>
</reference>
<keyword evidence="2" id="KW-0472">Membrane</keyword>
<feature type="transmembrane region" description="Helical" evidence="2">
    <location>
        <begin position="80"/>
        <end position="101"/>
    </location>
</feature>
<evidence type="ECO:0008006" key="5">
    <source>
        <dbReference type="Google" id="ProtNLM"/>
    </source>
</evidence>
<evidence type="ECO:0000256" key="1">
    <source>
        <dbReference type="SAM" id="MobiDB-lite"/>
    </source>
</evidence>
<feature type="transmembrane region" description="Helical" evidence="2">
    <location>
        <begin position="26"/>
        <end position="46"/>
    </location>
</feature>
<dbReference type="EMBL" id="CP075371">
    <property type="protein sequence ID" value="QVT80232.1"/>
    <property type="molecule type" value="Genomic_DNA"/>
</dbReference>
<protein>
    <recommendedName>
        <fullName evidence="5">DUF4175 domain-containing protein</fullName>
    </recommendedName>
</protein>
<keyword evidence="2" id="KW-0812">Transmembrane</keyword>
<evidence type="ECO:0000313" key="3">
    <source>
        <dbReference type="EMBL" id="QVT80232.1"/>
    </source>
</evidence>
<proteinExistence type="predicted"/>
<feature type="region of interest" description="Disordered" evidence="1">
    <location>
        <begin position="1"/>
        <end position="26"/>
    </location>
</feature>
<evidence type="ECO:0000256" key="2">
    <source>
        <dbReference type="SAM" id="Phobius"/>
    </source>
</evidence>
<accession>A0ABX8EI91</accession>
<gene>
    <name evidence="3" type="ORF">ENKNEFLB_02623</name>
</gene>
<organism evidence="3 4">
    <name type="scientific">Nocardioides aquaticus</name>
    <dbReference type="NCBI Taxonomy" id="160826"/>
    <lineage>
        <taxon>Bacteria</taxon>
        <taxon>Bacillati</taxon>
        <taxon>Actinomycetota</taxon>
        <taxon>Actinomycetes</taxon>
        <taxon>Propionibacteriales</taxon>
        <taxon>Nocardioidaceae</taxon>
        <taxon>Nocardioides</taxon>
    </lineage>
</organism>
<keyword evidence="4" id="KW-1185">Reference proteome</keyword>
<feature type="transmembrane region" description="Helical" evidence="2">
    <location>
        <begin position="52"/>
        <end position="73"/>
    </location>
</feature>
<dbReference type="Proteomes" id="UP000679307">
    <property type="component" value="Chromosome"/>
</dbReference>
<evidence type="ECO:0000313" key="4">
    <source>
        <dbReference type="Proteomes" id="UP000679307"/>
    </source>
</evidence>
<dbReference type="RefSeq" id="WP_214055812.1">
    <property type="nucleotide sequence ID" value="NZ_BAAAHS010000088.1"/>
</dbReference>
<name>A0ABX8EI91_9ACTN</name>
<keyword evidence="2" id="KW-1133">Transmembrane helix</keyword>
<sequence length="104" mass="11455">MARRRNAAREARRAARRAPRPPDAPSPWPFVGMGLMAASLFLHGASVLVAPWWGVVLLLVLWVAAFVVCVRWWTPHPRRVPLVAVVSVGVWFVVLLVGAVLGGW</sequence>